<sequence>MEDQISKLNIQPGDILIFKSARPEAFNGFDWDEIFKTTGARLALEMRSEDTLETYNEADMNRAGWYRH</sequence>
<dbReference type="EMBL" id="LAZR01006963">
    <property type="protein sequence ID" value="KKM88394.1"/>
    <property type="molecule type" value="Genomic_DNA"/>
</dbReference>
<comment type="caution">
    <text evidence="1">The sequence shown here is derived from an EMBL/GenBank/DDBJ whole genome shotgun (WGS) entry which is preliminary data.</text>
</comment>
<reference evidence="1" key="1">
    <citation type="journal article" date="2015" name="Nature">
        <title>Complex archaea that bridge the gap between prokaryotes and eukaryotes.</title>
        <authorList>
            <person name="Spang A."/>
            <person name="Saw J.H."/>
            <person name="Jorgensen S.L."/>
            <person name="Zaremba-Niedzwiedzka K."/>
            <person name="Martijn J."/>
            <person name="Lind A.E."/>
            <person name="van Eijk R."/>
            <person name="Schleper C."/>
            <person name="Guy L."/>
            <person name="Ettema T.J."/>
        </authorList>
    </citation>
    <scope>NUCLEOTIDE SEQUENCE</scope>
</reference>
<evidence type="ECO:0000313" key="1">
    <source>
        <dbReference type="EMBL" id="KKM88394.1"/>
    </source>
</evidence>
<name>A0A0F9L1A3_9ZZZZ</name>
<organism evidence="1">
    <name type="scientific">marine sediment metagenome</name>
    <dbReference type="NCBI Taxonomy" id="412755"/>
    <lineage>
        <taxon>unclassified sequences</taxon>
        <taxon>metagenomes</taxon>
        <taxon>ecological metagenomes</taxon>
    </lineage>
</organism>
<protein>
    <submittedName>
        <fullName evidence="1">Uncharacterized protein</fullName>
    </submittedName>
</protein>
<dbReference type="AlphaFoldDB" id="A0A0F9L1A3"/>
<proteinExistence type="predicted"/>
<accession>A0A0F9L1A3</accession>
<gene>
    <name evidence="1" type="ORF">LCGC14_1259270</name>
</gene>